<reference evidence="2 3" key="1">
    <citation type="journal article" date="2023" name="Sci. Data">
        <title>Genome assembly of the Korean intertidal mud-creeper Batillaria attramentaria.</title>
        <authorList>
            <person name="Patra A.K."/>
            <person name="Ho P.T."/>
            <person name="Jun S."/>
            <person name="Lee S.J."/>
            <person name="Kim Y."/>
            <person name="Won Y.J."/>
        </authorList>
    </citation>
    <scope>NUCLEOTIDE SEQUENCE [LARGE SCALE GENOMIC DNA]</scope>
    <source>
        <strain evidence="2">Wonlab-2016</strain>
    </source>
</reference>
<dbReference type="Proteomes" id="UP001519460">
    <property type="component" value="Unassembled WGS sequence"/>
</dbReference>
<proteinExistence type="predicted"/>
<gene>
    <name evidence="2" type="ORF">BaRGS_00017242</name>
</gene>
<feature type="compositionally biased region" description="Polar residues" evidence="1">
    <location>
        <begin position="62"/>
        <end position="73"/>
    </location>
</feature>
<protein>
    <submittedName>
        <fullName evidence="2">Uncharacterized protein</fullName>
    </submittedName>
</protein>
<dbReference type="AlphaFoldDB" id="A0ABD0KW78"/>
<evidence type="ECO:0000313" key="3">
    <source>
        <dbReference type="Proteomes" id="UP001519460"/>
    </source>
</evidence>
<name>A0ABD0KW78_9CAEN</name>
<comment type="caution">
    <text evidence="2">The sequence shown here is derived from an EMBL/GenBank/DDBJ whole genome shotgun (WGS) entry which is preliminary data.</text>
</comment>
<evidence type="ECO:0000256" key="1">
    <source>
        <dbReference type="SAM" id="MobiDB-lite"/>
    </source>
</evidence>
<organism evidence="2 3">
    <name type="scientific">Batillaria attramentaria</name>
    <dbReference type="NCBI Taxonomy" id="370345"/>
    <lineage>
        <taxon>Eukaryota</taxon>
        <taxon>Metazoa</taxon>
        <taxon>Spiralia</taxon>
        <taxon>Lophotrochozoa</taxon>
        <taxon>Mollusca</taxon>
        <taxon>Gastropoda</taxon>
        <taxon>Caenogastropoda</taxon>
        <taxon>Sorbeoconcha</taxon>
        <taxon>Cerithioidea</taxon>
        <taxon>Batillariidae</taxon>
        <taxon>Batillaria</taxon>
    </lineage>
</organism>
<evidence type="ECO:0000313" key="2">
    <source>
        <dbReference type="EMBL" id="KAK7491413.1"/>
    </source>
</evidence>
<sequence length="88" mass="9203">MNDFPVSSFQHITGKGLEEVFLKAEGVGNSVGNIQLMRTRAISQQPLRVGTEGRLLLSSQLSSDMTAPASTGAENAHKAGAPQVASHA</sequence>
<dbReference type="EMBL" id="JACVVK020000114">
    <property type="protein sequence ID" value="KAK7491413.1"/>
    <property type="molecule type" value="Genomic_DNA"/>
</dbReference>
<feature type="region of interest" description="Disordered" evidence="1">
    <location>
        <begin position="62"/>
        <end position="88"/>
    </location>
</feature>
<accession>A0ABD0KW78</accession>
<keyword evidence="3" id="KW-1185">Reference proteome</keyword>